<organism evidence="4 5">
    <name type="scientific">Lentithecium fluviatile CBS 122367</name>
    <dbReference type="NCBI Taxonomy" id="1168545"/>
    <lineage>
        <taxon>Eukaryota</taxon>
        <taxon>Fungi</taxon>
        <taxon>Dikarya</taxon>
        <taxon>Ascomycota</taxon>
        <taxon>Pezizomycotina</taxon>
        <taxon>Dothideomycetes</taxon>
        <taxon>Pleosporomycetidae</taxon>
        <taxon>Pleosporales</taxon>
        <taxon>Massarineae</taxon>
        <taxon>Lentitheciaceae</taxon>
        <taxon>Lentithecium</taxon>
    </lineage>
</organism>
<sequence>MTQQHEGGVPFSVAHDLQTFRLLELPPEIVELLDSPSPPPLSIKSLPPAASNTPNAKPAYAVLCTPNKSFQLRQVQTSNTLFVTRPTLEAHGDAIPAPTTCAIASCTATLELHLADASAVSYLEDALPVYHVVGGEVDAEENRKSKAGVFLHVPLSDGQCEKAWNELIAFELNGSSYRPSANTLSQVWQSINAAALAEGINLDRQFLTNDLAKLVEEEGNPASLAVAVCRHLSQADRDTEDQWCCLDRTKTVAFVGVTVLNARQGKPTFLTADFLEAWKDCLPEAWRADAELKAIEGAFSLPTSSTICAKSNVVTNTKPATTAAKGKGNWHERFGKNRKK</sequence>
<feature type="compositionally biased region" description="Basic and acidic residues" evidence="3">
    <location>
        <begin position="329"/>
        <end position="340"/>
    </location>
</feature>
<dbReference type="InterPro" id="IPR019128">
    <property type="entry name" value="Dcc1"/>
</dbReference>
<protein>
    <recommendedName>
        <fullName evidence="6">Sister chromatid cohesion protein-like protein Dcc1</fullName>
    </recommendedName>
</protein>
<evidence type="ECO:0000313" key="5">
    <source>
        <dbReference type="Proteomes" id="UP000799291"/>
    </source>
</evidence>
<dbReference type="GO" id="GO:0000775">
    <property type="term" value="C:chromosome, centromeric region"/>
    <property type="evidence" value="ECO:0007669"/>
    <property type="project" value="TreeGrafter"/>
</dbReference>
<evidence type="ECO:0000256" key="3">
    <source>
        <dbReference type="SAM" id="MobiDB-lite"/>
    </source>
</evidence>
<evidence type="ECO:0000256" key="2">
    <source>
        <dbReference type="ARBA" id="ARBA00022705"/>
    </source>
</evidence>
<dbReference type="OrthoDB" id="5199543at2759"/>
<name>A0A6G1JIY1_9PLEO</name>
<dbReference type="EMBL" id="MU005571">
    <property type="protein sequence ID" value="KAF2690388.1"/>
    <property type="molecule type" value="Genomic_DNA"/>
</dbReference>
<dbReference type="PANTHER" id="PTHR13395:SF6">
    <property type="entry name" value="SISTER CHROMATID COHESION PROTEIN DCC1"/>
    <property type="match status" value="1"/>
</dbReference>
<reference evidence="4" key="1">
    <citation type="journal article" date="2020" name="Stud. Mycol.">
        <title>101 Dothideomycetes genomes: a test case for predicting lifestyles and emergence of pathogens.</title>
        <authorList>
            <person name="Haridas S."/>
            <person name="Albert R."/>
            <person name="Binder M."/>
            <person name="Bloem J."/>
            <person name="Labutti K."/>
            <person name="Salamov A."/>
            <person name="Andreopoulos B."/>
            <person name="Baker S."/>
            <person name="Barry K."/>
            <person name="Bills G."/>
            <person name="Bluhm B."/>
            <person name="Cannon C."/>
            <person name="Castanera R."/>
            <person name="Culley D."/>
            <person name="Daum C."/>
            <person name="Ezra D."/>
            <person name="Gonzalez J."/>
            <person name="Henrissat B."/>
            <person name="Kuo A."/>
            <person name="Liang C."/>
            <person name="Lipzen A."/>
            <person name="Lutzoni F."/>
            <person name="Magnuson J."/>
            <person name="Mondo S."/>
            <person name="Nolan M."/>
            <person name="Ohm R."/>
            <person name="Pangilinan J."/>
            <person name="Park H.-J."/>
            <person name="Ramirez L."/>
            <person name="Alfaro M."/>
            <person name="Sun H."/>
            <person name="Tritt A."/>
            <person name="Yoshinaga Y."/>
            <person name="Zwiers L.-H."/>
            <person name="Turgeon B."/>
            <person name="Goodwin S."/>
            <person name="Spatafora J."/>
            <person name="Crous P."/>
            <person name="Grigoriev I."/>
        </authorList>
    </citation>
    <scope>NUCLEOTIDE SEQUENCE</scope>
    <source>
        <strain evidence="4">CBS 122367</strain>
    </source>
</reference>
<evidence type="ECO:0008006" key="6">
    <source>
        <dbReference type="Google" id="ProtNLM"/>
    </source>
</evidence>
<dbReference type="PANTHER" id="PTHR13395">
    <property type="entry name" value="SISTER CHROMATID COHESION PROTEIN DCC1-RELATED"/>
    <property type="match status" value="1"/>
</dbReference>
<keyword evidence="2" id="KW-0235">DNA replication</keyword>
<accession>A0A6G1JIY1</accession>
<dbReference type="AlphaFoldDB" id="A0A6G1JIY1"/>
<dbReference type="GO" id="GO:0031390">
    <property type="term" value="C:Ctf18 RFC-like complex"/>
    <property type="evidence" value="ECO:0007669"/>
    <property type="project" value="InterPro"/>
</dbReference>
<dbReference type="GO" id="GO:0000785">
    <property type="term" value="C:chromatin"/>
    <property type="evidence" value="ECO:0007669"/>
    <property type="project" value="TreeGrafter"/>
</dbReference>
<dbReference type="Pfam" id="PF09724">
    <property type="entry name" value="Dcc1"/>
    <property type="match status" value="1"/>
</dbReference>
<evidence type="ECO:0000256" key="1">
    <source>
        <dbReference type="ARBA" id="ARBA00007017"/>
    </source>
</evidence>
<evidence type="ECO:0000313" key="4">
    <source>
        <dbReference type="EMBL" id="KAF2690388.1"/>
    </source>
</evidence>
<comment type="similarity">
    <text evidence="1">Belongs to the DCC1 family.</text>
</comment>
<gene>
    <name evidence="4" type="ORF">K458DRAFT_290521</name>
</gene>
<proteinExistence type="inferred from homology"/>
<dbReference type="Proteomes" id="UP000799291">
    <property type="component" value="Unassembled WGS sequence"/>
</dbReference>
<keyword evidence="5" id="KW-1185">Reference proteome</keyword>
<dbReference type="GO" id="GO:0006260">
    <property type="term" value="P:DNA replication"/>
    <property type="evidence" value="ECO:0007669"/>
    <property type="project" value="UniProtKB-KW"/>
</dbReference>
<feature type="region of interest" description="Disordered" evidence="3">
    <location>
        <begin position="321"/>
        <end position="340"/>
    </location>
</feature>
<dbReference type="GO" id="GO:0034088">
    <property type="term" value="P:maintenance of mitotic sister chromatid cohesion"/>
    <property type="evidence" value="ECO:0007669"/>
    <property type="project" value="TreeGrafter"/>
</dbReference>